<dbReference type="EMBL" id="UOGH01000067">
    <property type="protein sequence ID" value="VAX27894.1"/>
    <property type="molecule type" value="Genomic_DNA"/>
</dbReference>
<name>A0A3B1CVM1_9ZZZZ</name>
<dbReference type="GO" id="GO:0043565">
    <property type="term" value="F:sequence-specific DNA binding"/>
    <property type="evidence" value="ECO:0007669"/>
    <property type="project" value="InterPro"/>
</dbReference>
<dbReference type="AlphaFoldDB" id="A0A3B1CVM1"/>
<dbReference type="InterPro" id="IPR050207">
    <property type="entry name" value="Trans_regulatory_Fis"/>
</dbReference>
<organism evidence="2">
    <name type="scientific">hydrothermal vent metagenome</name>
    <dbReference type="NCBI Taxonomy" id="652676"/>
    <lineage>
        <taxon>unclassified sequences</taxon>
        <taxon>metagenomes</taxon>
        <taxon>ecological metagenomes</taxon>
    </lineage>
</organism>
<sequence length="209" mass="23942">MSISKEEILLISSDLSTSDIVKKTFRQSGIDVKVKKDIASGVRVSRDSQIVLIDNRLSDGDCFDCLRSLNDLNTDLLSIVMIEQGERRAGIEAIMDSAFFYTMKPVDCDELRTVVERAFEVKRLRKESRRLYHYTVEEFLRHKLKGYLSQIQKVGGIALYDTVISEVERALLTLAMEKTEGNQLQASKLLGLNRNTVRNKINKYKIKKF</sequence>
<dbReference type="SUPFAM" id="SSF46689">
    <property type="entry name" value="Homeodomain-like"/>
    <property type="match status" value="1"/>
</dbReference>
<dbReference type="GO" id="GO:0000160">
    <property type="term" value="P:phosphorelay signal transduction system"/>
    <property type="evidence" value="ECO:0007669"/>
    <property type="project" value="InterPro"/>
</dbReference>
<dbReference type="PANTHER" id="PTHR47918">
    <property type="entry name" value="DNA-BINDING PROTEIN FIS"/>
    <property type="match status" value="1"/>
</dbReference>
<dbReference type="Gene3D" id="3.40.50.2300">
    <property type="match status" value="1"/>
</dbReference>
<dbReference type="InterPro" id="IPR002197">
    <property type="entry name" value="HTH_Fis"/>
</dbReference>
<dbReference type="InterPro" id="IPR009057">
    <property type="entry name" value="Homeodomain-like_sf"/>
</dbReference>
<dbReference type="Pfam" id="PF02954">
    <property type="entry name" value="HTH_8"/>
    <property type="match status" value="1"/>
</dbReference>
<evidence type="ECO:0000259" key="1">
    <source>
        <dbReference type="PROSITE" id="PS50110"/>
    </source>
</evidence>
<dbReference type="InterPro" id="IPR001789">
    <property type="entry name" value="Sig_transdc_resp-reg_receiver"/>
</dbReference>
<dbReference type="Gene3D" id="1.10.10.60">
    <property type="entry name" value="Homeodomain-like"/>
    <property type="match status" value="1"/>
</dbReference>
<reference evidence="2" key="1">
    <citation type="submission" date="2018-06" db="EMBL/GenBank/DDBJ databases">
        <authorList>
            <person name="Zhirakovskaya E."/>
        </authorList>
    </citation>
    <scope>NUCLEOTIDE SEQUENCE</scope>
</reference>
<dbReference type="PROSITE" id="PS50110">
    <property type="entry name" value="RESPONSE_REGULATORY"/>
    <property type="match status" value="1"/>
</dbReference>
<feature type="domain" description="Response regulatory" evidence="1">
    <location>
        <begin position="7"/>
        <end position="119"/>
    </location>
</feature>
<dbReference type="PANTHER" id="PTHR47918:SF1">
    <property type="entry name" value="DNA-BINDING PROTEIN FIS"/>
    <property type="match status" value="1"/>
</dbReference>
<evidence type="ECO:0000313" key="2">
    <source>
        <dbReference type="EMBL" id="VAX27894.1"/>
    </source>
</evidence>
<dbReference type="SUPFAM" id="SSF52172">
    <property type="entry name" value="CheY-like"/>
    <property type="match status" value="1"/>
</dbReference>
<dbReference type="InterPro" id="IPR011006">
    <property type="entry name" value="CheY-like_superfamily"/>
</dbReference>
<protein>
    <recommendedName>
        <fullName evidence="1">Response regulatory domain-containing protein</fullName>
    </recommendedName>
</protein>
<dbReference type="PRINTS" id="PR01590">
    <property type="entry name" value="HTHFIS"/>
</dbReference>
<gene>
    <name evidence="2" type="ORF">MNBD_NITROSPIRAE02-698</name>
</gene>
<accession>A0A3B1CVM1</accession>
<proteinExistence type="predicted"/>